<dbReference type="InterPro" id="IPR000868">
    <property type="entry name" value="Isochorismatase-like_dom"/>
</dbReference>
<gene>
    <name evidence="3" type="ORF">P0Y65_03240</name>
</gene>
<dbReference type="SUPFAM" id="SSF52499">
    <property type="entry name" value="Isochorismatase-like hydrolases"/>
    <property type="match status" value="1"/>
</dbReference>
<accession>A0AAJ6B1F2</accession>
<name>A0AAJ6B1F2_9HYPH</name>
<dbReference type="AlphaFoldDB" id="A0AAJ6B1F2"/>
<dbReference type="PANTHER" id="PTHR43540">
    <property type="entry name" value="PEROXYUREIDOACRYLATE/UREIDOACRYLATE AMIDOHYDROLASE-RELATED"/>
    <property type="match status" value="1"/>
</dbReference>
<dbReference type="Proteomes" id="UP001217476">
    <property type="component" value="Chromosome"/>
</dbReference>
<dbReference type="EMBL" id="CP119312">
    <property type="protein sequence ID" value="WEK05289.1"/>
    <property type="molecule type" value="Genomic_DNA"/>
</dbReference>
<organism evidence="3 4">
    <name type="scientific">Candidatus Devosia phytovorans</name>
    <dbReference type="NCBI Taxonomy" id="3121372"/>
    <lineage>
        <taxon>Bacteria</taxon>
        <taxon>Pseudomonadati</taxon>
        <taxon>Pseudomonadota</taxon>
        <taxon>Alphaproteobacteria</taxon>
        <taxon>Hyphomicrobiales</taxon>
        <taxon>Devosiaceae</taxon>
        <taxon>Devosia</taxon>
    </lineage>
</organism>
<dbReference type="Pfam" id="PF00857">
    <property type="entry name" value="Isochorismatase"/>
    <property type="match status" value="1"/>
</dbReference>
<protein>
    <submittedName>
        <fullName evidence="3">Isochorismatase family protein</fullName>
    </submittedName>
</protein>
<evidence type="ECO:0000313" key="3">
    <source>
        <dbReference type="EMBL" id="WEK05289.1"/>
    </source>
</evidence>
<evidence type="ECO:0000259" key="2">
    <source>
        <dbReference type="Pfam" id="PF00857"/>
    </source>
</evidence>
<sequence>MAVWDAFLTEDDKKVMAARKPRTPHGPGNKVALLLIDMQTTAMGHDKPIYEQLDEYSGACGPHAWKSVPYQQKLLAAARAAGVPVIYSKHVFYDYTGLPASDPSNNFSHLNSKSEIPVEVAMQDGEYLVEKQTPSCFVMTNLPLILRNLGVDGLLVGGNSTSGCVRATCVDGEAHGYKMSVIEEAVFDRIELSHAAALFDMAFKICDVIDTEKALDIIGPAKAEAQAA</sequence>
<keyword evidence="1" id="KW-0378">Hydrolase</keyword>
<feature type="domain" description="Isochorismatase-like" evidence="2">
    <location>
        <begin position="32"/>
        <end position="212"/>
    </location>
</feature>
<proteinExistence type="predicted"/>
<evidence type="ECO:0000313" key="4">
    <source>
        <dbReference type="Proteomes" id="UP001217476"/>
    </source>
</evidence>
<dbReference type="InterPro" id="IPR036380">
    <property type="entry name" value="Isochorismatase-like_sf"/>
</dbReference>
<evidence type="ECO:0000256" key="1">
    <source>
        <dbReference type="ARBA" id="ARBA00022801"/>
    </source>
</evidence>
<dbReference type="PANTHER" id="PTHR43540:SF1">
    <property type="entry name" value="ISOCHORISMATASE HYDROLASE"/>
    <property type="match status" value="1"/>
</dbReference>
<dbReference type="Gene3D" id="3.40.50.850">
    <property type="entry name" value="Isochorismatase-like"/>
    <property type="match status" value="1"/>
</dbReference>
<reference evidence="3" key="1">
    <citation type="submission" date="2023-03" db="EMBL/GenBank/DDBJ databases">
        <title>Andean soil-derived lignocellulolytic bacterial consortium as a source of novel taxa and putative plastic-active enzymes.</title>
        <authorList>
            <person name="Diaz-Garcia L."/>
            <person name="Chuvochina M."/>
            <person name="Feuerriegel G."/>
            <person name="Bunk B."/>
            <person name="Sproer C."/>
            <person name="Streit W.R."/>
            <person name="Rodriguez L.M."/>
            <person name="Overmann J."/>
            <person name="Jimenez D.J."/>
        </authorList>
    </citation>
    <scope>NUCLEOTIDE SEQUENCE</scope>
    <source>
        <strain evidence="3">MAG 4196</strain>
    </source>
</reference>
<dbReference type="GO" id="GO:0016787">
    <property type="term" value="F:hydrolase activity"/>
    <property type="evidence" value="ECO:0007669"/>
    <property type="project" value="UniProtKB-KW"/>
</dbReference>
<dbReference type="InterPro" id="IPR050272">
    <property type="entry name" value="Isochorismatase-like_hydrls"/>
</dbReference>